<name>A0A7D5L322_9EURY</name>
<keyword evidence="3" id="KW-1185">Reference proteome</keyword>
<geneLocation type="plasmid" evidence="2 3">
    <name>unnamed1</name>
</geneLocation>
<evidence type="ECO:0000256" key="1">
    <source>
        <dbReference type="SAM" id="Phobius"/>
    </source>
</evidence>
<keyword evidence="1" id="KW-0472">Membrane</keyword>
<proteinExistence type="predicted"/>
<organism evidence="2 3">
    <name type="scientific">Halorarum halophilum</name>
    <dbReference type="NCBI Taxonomy" id="2743090"/>
    <lineage>
        <taxon>Archaea</taxon>
        <taxon>Methanobacteriati</taxon>
        <taxon>Methanobacteriota</taxon>
        <taxon>Stenosarchaea group</taxon>
        <taxon>Halobacteria</taxon>
        <taxon>Halobacteriales</taxon>
        <taxon>Haloferacaceae</taxon>
        <taxon>Halorarum</taxon>
    </lineage>
</organism>
<dbReference type="AlphaFoldDB" id="A0A7D5L322"/>
<feature type="transmembrane region" description="Helical" evidence="1">
    <location>
        <begin position="78"/>
        <end position="100"/>
    </location>
</feature>
<reference evidence="2 3" key="1">
    <citation type="submission" date="2020-07" db="EMBL/GenBank/DDBJ databases">
        <title>Gai3-2, isolated from salt lake.</title>
        <authorList>
            <person name="Cui H."/>
            <person name="Shi X."/>
        </authorList>
    </citation>
    <scope>NUCLEOTIDE SEQUENCE [LARGE SCALE GENOMIC DNA]</scope>
    <source>
        <strain evidence="2 3">Gai3-2</strain>
        <plasmid evidence="2 3">unnamed1</plasmid>
    </source>
</reference>
<feature type="transmembrane region" description="Helical" evidence="1">
    <location>
        <begin position="107"/>
        <end position="126"/>
    </location>
</feature>
<protein>
    <submittedName>
        <fullName evidence="2">Uncharacterized protein</fullName>
    </submittedName>
</protein>
<dbReference type="Proteomes" id="UP000509750">
    <property type="component" value="Plasmid unnamed1"/>
</dbReference>
<dbReference type="KEGG" id="halg:HUG10_19355"/>
<evidence type="ECO:0000313" key="3">
    <source>
        <dbReference type="Proteomes" id="UP000509750"/>
    </source>
</evidence>
<feature type="transmembrane region" description="Helical" evidence="1">
    <location>
        <begin position="45"/>
        <end position="66"/>
    </location>
</feature>
<evidence type="ECO:0000313" key="2">
    <source>
        <dbReference type="EMBL" id="QLG29763.1"/>
    </source>
</evidence>
<keyword evidence="2" id="KW-0614">Plasmid</keyword>
<feature type="transmembrane region" description="Helical" evidence="1">
    <location>
        <begin position="138"/>
        <end position="160"/>
    </location>
</feature>
<dbReference type="EMBL" id="CP058530">
    <property type="protein sequence ID" value="QLG29763.1"/>
    <property type="molecule type" value="Genomic_DNA"/>
</dbReference>
<sequence>MPGTPDPVLGSEAVTFAVACAGAAFVTALPPALRTRLPTARRLALVVGAVSTLLGLGAWAGARLVADAFEPSLFEDPLAFVGLLAVAALALAAQGALPAYLSARWRLYTPLAGLFALTTVPLFAFLRVRGESDPLALWALFFAPLGIVAVLLLALGEVGVRRFLGGRT</sequence>
<dbReference type="OrthoDB" id="270068at2157"/>
<gene>
    <name evidence="2" type="ORF">HUG10_19355</name>
</gene>
<feature type="transmembrane region" description="Helical" evidence="1">
    <location>
        <begin position="13"/>
        <end position="33"/>
    </location>
</feature>
<dbReference type="RefSeq" id="WP_179171337.1">
    <property type="nucleotide sequence ID" value="NZ_CP058530.1"/>
</dbReference>
<dbReference type="GeneID" id="56031038"/>
<keyword evidence="1" id="KW-0812">Transmembrane</keyword>
<accession>A0A7D5L322</accession>
<keyword evidence="1" id="KW-1133">Transmembrane helix</keyword>